<keyword evidence="2" id="KW-1003">Cell membrane</keyword>
<dbReference type="AlphaFoldDB" id="T1XAJ1"/>
<feature type="transmembrane region" description="Helical" evidence="6">
    <location>
        <begin position="344"/>
        <end position="365"/>
    </location>
</feature>
<evidence type="ECO:0000256" key="4">
    <source>
        <dbReference type="ARBA" id="ARBA00022989"/>
    </source>
</evidence>
<organism evidence="7 8">
    <name type="scientific">Variovorax paradoxus B4</name>
    <dbReference type="NCBI Taxonomy" id="1246301"/>
    <lineage>
        <taxon>Bacteria</taxon>
        <taxon>Pseudomonadati</taxon>
        <taxon>Pseudomonadota</taxon>
        <taxon>Betaproteobacteria</taxon>
        <taxon>Burkholderiales</taxon>
        <taxon>Comamonadaceae</taxon>
        <taxon>Variovorax</taxon>
    </lineage>
</organism>
<gene>
    <name evidence="7" type="ORF">VAPA_1c20660</name>
</gene>
<dbReference type="RefSeq" id="WP_021006681.1">
    <property type="nucleotide sequence ID" value="NC_022247.1"/>
</dbReference>
<accession>T1XAJ1</accession>
<protein>
    <submittedName>
        <fullName evidence="7">Polysaccharide biosynthesis-like protein</fullName>
    </submittedName>
</protein>
<feature type="transmembrane region" description="Helical" evidence="6">
    <location>
        <begin position="400"/>
        <end position="417"/>
    </location>
</feature>
<evidence type="ECO:0000313" key="7">
    <source>
        <dbReference type="EMBL" id="AGU49170.1"/>
    </source>
</evidence>
<feature type="transmembrane region" description="Helical" evidence="6">
    <location>
        <begin position="302"/>
        <end position="324"/>
    </location>
</feature>
<feature type="transmembrane region" description="Helical" evidence="6">
    <location>
        <begin position="377"/>
        <end position="394"/>
    </location>
</feature>
<feature type="transmembrane region" description="Helical" evidence="6">
    <location>
        <begin position="185"/>
        <end position="203"/>
    </location>
</feature>
<comment type="subcellular location">
    <subcellularLocation>
        <location evidence="1">Cell membrane</location>
        <topology evidence="1">Multi-pass membrane protein</topology>
    </subcellularLocation>
</comment>
<evidence type="ECO:0000256" key="3">
    <source>
        <dbReference type="ARBA" id="ARBA00022692"/>
    </source>
</evidence>
<evidence type="ECO:0000256" key="1">
    <source>
        <dbReference type="ARBA" id="ARBA00004651"/>
    </source>
</evidence>
<evidence type="ECO:0000256" key="2">
    <source>
        <dbReference type="ARBA" id="ARBA00022475"/>
    </source>
</evidence>
<feature type="transmembrane region" description="Helical" evidence="6">
    <location>
        <begin position="41"/>
        <end position="62"/>
    </location>
</feature>
<sequence>MLMNLQRLAAVLNTLVLRGAGAAVAVLFTVLVSRYLETRDAARFFLLFNISVIAAVCYRWGLDEVIIRRVASASASEVSTLRMHLIVISHRRVLTWTGLSLILSLALQQPKISLVLYGFTFTEALGLSVASALIALSACAARAYQGEGRTNLATFLLNIVVPLFSLFGLLLLMAGGWRANAEQLFFLYTAIVFFVYLSVIATYRSPLSVLVRCTNSLDAADRRADSRAANKLGGVVLAQQILGWTALLVVPTVYGAELYKGFMVAQKISTLISLVMLAINFTFSSRFAVLHAERKFNELRRIIRISFFTILGASILASIAIMLFREQIFAFARIEKNMDATLVVLLFSQVLFSVASLFSVVLSMCRDENFLLISQGAINFIGVLVFFCLSYFFAIEMACVSFVLGYLALSLILGVRVRNITVA</sequence>
<feature type="transmembrane region" description="Helical" evidence="6">
    <location>
        <begin position="232"/>
        <end position="256"/>
    </location>
</feature>
<keyword evidence="5 6" id="KW-0472">Membrane</keyword>
<feature type="transmembrane region" description="Helical" evidence="6">
    <location>
        <begin position="152"/>
        <end position="173"/>
    </location>
</feature>
<dbReference type="InterPro" id="IPR050833">
    <property type="entry name" value="Poly_Biosynth_Transport"/>
</dbReference>
<dbReference type="KEGG" id="vpd:VAPA_1c20660"/>
<reference evidence="7 8" key="1">
    <citation type="submission" date="2012-10" db="EMBL/GenBank/DDBJ databases">
        <title>Genome sequence of Variovorax paradoxus B4.</title>
        <authorList>
            <person name="Schuldes J."/>
            <person name="Brandt U."/>
            <person name="Hiessl S."/>
            <person name="Wuebbeler J.H."/>
            <person name="Thuermer A."/>
            <person name="Steinbuechel A."/>
            <person name="Daniel R."/>
        </authorList>
    </citation>
    <scope>NUCLEOTIDE SEQUENCE [LARGE SCALE GENOMIC DNA]</scope>
    <source>
        <strain evidence="7 8">B4</strain>
    </source>
</reference>
<dbReference type="Proteomes" id="UP000016223">
    <property type="component" value="Chromosome 1"/>
</dbReference>
<evidence type="ECO:0000313" key="8">
    <source>
        <dbReference type="Proteomes" id="UP000016223"/>
    </source>
</evidence>
<evidence type="ECO:0000256" key="6">
    <source>
        <dbReference type="SAM" id="Phobius"/>
    </source>
</evidence>
<keyword evidence="3 6" id="KW-0812">Transmembrane</keyword>
<feature type="transmembrane region" description="Helical" evidence="6">
    <location>
        <begin position="268"/>
        <end position="290"/>
    </location>
</feature>
<dbReference type="EMBL" id="CP003911">
    <property type="protein sequence ID" value="AGU49170.1"/>
    <property type="molecule type" value="Genomic_DNA"/>
</dbReference>
<dbReference type="HOGENOM" id="CLU_646830_0_0_4"/>
<dbReference type="PANTHER" id="PTHR30250">
    <property type="entry name" value="PST FAMILY PREDICTED COLANIC ACID TRANSPORTER"/>
    <property type="match status" value="1"/>
</dbReference>
<dbReference type="GO" id="GO:0005886">
    <property type="term" value="C:plasma membrane"/>
    <property type="evidence" value="ECO:0007669"/>
    <property type="project" value="UniProtKB-SubCell"/>
</dbReference>
<proteinExistence type="predicted"/>
<dbReference type="PANTHER" id="PTHR30250:SF11">
    <property type="entry name" value="O-ANTIGEN TRANSPORTER-RELATED"/>
    <property type="match status" value="1"/>
</dbReference>
<feature type="transmembrane region" description="Helical" evidence="6">
    <location>
        <begin position="115"/>
        <end position="140"/>
    </location>
</feature>
<name>T1XAJ1_VARPD</name>
<dbReference type="OrthoDB" id="9429406at2"/>
<evidence type="ECO:0000256" key="5">
    <source>
        <dbReference type="ARBA" id="ARBA00023136"/>
    </source>
</evidence>
<keyword evidence="4 6" id="KW-1133">Transmembrane helix</keyword>